<dbReference type="STRING" id="747525.W4KAN0"/>
<keyword evidence="3" id="KW-1185">Reference proteome</keyword>
<dbReference type="Pfam" id="PF22693">
    <property type="entry name" value="MACPF_1"/>
    <property type="match status" value="1"/>
</dbReference>
<dbReference type="EMBL" id="KI925457">
    <property type="protein sequence ID" value="ETW82882.1"/>
    <property type="molecule type" value="Genomic_DNA"/>
</dbReference>
<dbReference type="InterPro" id="IPR054586">
    <property type="entry name" value="MACPF_1_fungal"/>
</dbReference>
<gene>
    <name evidence="2" type="ORF">HETIRDRAFT_38497</name>
</gene>
<feature type="domain" description="MACPF" evidence="1">
    <location>
        <begin position="6"/>
        <end position="327"/>
    </location>
</feature>
<reference evidence="2 3" key="1">
    <citation type="journal article" date="2012" name="New Phytol.">
        <title>Insight into trade-off between wood decay and parasitism from the genome of a fungal forest pathogen.</title>
        <authorList>
            <person name="Olson A."/>
            <person name="Aerts A."/>
            <person name="Asiegbu F."/>
            <person name="Belbahri L."/>
            <person name="Bouzid O."/>
            <person name="Broberg A."/>
            <person name="Canback B."/>
            <person name="Coutinho P.M."/>
            <person name="Cullen D."/>
            <person name="Dalman K."/>
            <person name="Deflorio G."/>
            <person name="van Diepen L.T."/>
            <person name="Dunand C."/>
            <person name="Duplessis S."/>
            <person name="Durling M."/>
            <person name="Gonthier P."/>
            <person name="Grimwood J."/>
            <person name="Fossdal C.G."/>
            <person name="Hansson D."/>
            <person name="Henrissat B."/>
            <person name="Hietala A."/>
            <person name="Himmelstrand K."/>
            <person name="Hoffmeister D."/>
            <person name="Hogberg N."/>
            <person name="James T.Y."/>
            <person name="Karlsson M."/>
            <person name="Kohler A."/>
            <person name="Kues U."/>
            <person name="Lee Y.H."/>
            <person name="Lin Y.C."/>
            <person name="Lind M."/>
            <person name="Lindquist E."/>
            <person name="Lombard V."/>
            <person name="Lucas S."/>
            <person name="Lunden K."/>
            <person name="Morin E."/>
            <person name="Murat C."/>
            <person name="Park J."/>
            <person name="Raffaello T."/>
            <person name="Rouze P."/>
            <person name="Salamov A."/>
            <person name="Schmutz J."/>
            <person name="Solheim H."/>
            <person name="Stahlberg J."/>
            <person name="Velez H."/>
            <person name="de Vries R.P."/>
            <person name="Wiebenga A."/>
            <person name="Woodward S."/>
            <person name="Yakovlev I."/>
            <person name="Garbelotto M."/>
            <person name="Martin F."/>
            <person name="Grigoriev I.V."/>
            <person name="Stenlid J."/>
        </authorList>
    </citation>
    <scope>NUCLEOTIDE SEQUENCE [LARGE SCALE GENOMIC DNA]</scope>
    <source>
        <strain evidence="2 3">TC 32-1</strain>
    </source>
</reference>
<dbReference type="PROSITE" id="PS51412">
    <property type="entry name" value="MACPF_2"/>
    <property type="match status" value="1"/>
</dbReference>
<protein>
    <recommendedName>
        <fullName evidence="1">MACPF domain-containing protein</fullName>
    </recommendedName>
</protein>
<evidence type="ECO:0000313" key="2">
    <source>
        <dbReference type="EMBL" id="ETW82882.1"/>
    </source>
</evidence>
<dbReference type="HOGENOM" id="CLU_039859_0_0_1"/>
<sequence>MDYPIVTDVLHGSVRAKVSAAIAGDTLNEVNNDPVQRNKLIDNNNLLSGVVMTSGSPVISSRKLIVRPNILNTTIDNSAGIRTTMVEAEFSNTLMESNYTSVAVKVSTPYVAASVEYSESSSYKSTETEKTVYSSSCYRFPQGRIDFNRPSSGSGSILLSTEFTSEINTALAKSSLLEKREALYNIFNEYGHVFRNQVTIGGALSAHTQETFSRSENEDEVRQDIKVALEGELKGWGGSASAGHGNSKTTITTKQGKNLVTDYIVTGGDYTKIQNTADWISTTNRPEYWRVIEVTSVIPVVDLLPEQQSSQVKRLLKPLLGKWVDVEKMQGFDHLPIAIYRPISIPSGWFWLGHTADSKKALLVKPTLPAKGGRNFVLSGGHANSSGVSTQLLADHAHYQFLATYFGQLDFTQNPGASIRALRPDIALLGQYTMYGDSIDTAVYVTRPISPLSPEDEGLDLQSTVRVKLVGMGNVPKPKWVLRKDAVLFDSGEE</sequence>
<evidence type="ECO:0000259" key="1">
    <source>
        <dbReference type="PROSITE" id="PS51412"/>
    </source>
</evidence>
<dbReference type="OrthoDB" id="3269052at2759"/>
<name>W4KAN0_HETIT</name>
<dbReference type="InterPro" id="IPR020864">
    <property type="entry name" value="MACPF"/>
</dbReference>
<dbReference type="GeneID" id="20672224"/>
<dbReference type="RefSeq" id="XP_009544624.1">
    <property type="nucleotide sequence ID" value="XM_009546329.1"/>
</dbReference>
<organism evidence="2 3">
    <name type="scientific">Heterobasidion irregulare (strain TC 32-1)</name>
    <dbReference type="NCBI Taxonomy" id="747525"/>
    <lineage>
        <taxon>Eukaryota</taxon>
        <taxon>Fungi</taxon>
        <taxon>Dikarya</taxon>
        <taxon>Basidiomycota</taxon>
        <taxon>Agaricomycotina</taxon>
        <taxon>Agaricomycetes</taxon>
        <taxon>Russulales</taxon>
        <taxon>Bondarzewiaceae</taxon>
        <taxon>Heterobasidion</taxon>
        <taxon>Heterobasidion annosum species complex</taxon>
    </lineage>
</organism>
<evidence type="ECO:0000313" key="3">
    <source>
        <dbReference type="Proteomes" id="UP000030671"/>
    </source>
</evidence>
<dbReference type="KEGG" id="hir:HETIRDRAFT_38497"/>
<dbReference type="InterPro" id="IPR040971">
    <property type="entry name" value="PlyB_C"/>
</dbReference>
<accession>W4KAN0</accession>
<proteinExistence type="predicted"/>
<dbReference type="Pfam" id="PF18684">
    <property type="entry name" value="PlyB_C"/>
    <property type="match status" value="1"/>
</dbReference>
<dbReference type="InParanoid" id="W4KAN0"/>
<dbReference type="Proteomes" id="UP000030671">
    <property type="component" value="Unassembled WGS sequence"/>
</dbReference>
<dbReference type="eggNOG" id="ENOG502RY38">
    <property type="taxonomic scope" value="Eukaryota"/>
</dbReference>
<dbReference type="AlphaFoldDB" id="W4KAN0"/>